<comment type="caution">
    <text evidence="1">The sequence shown here is derived from an EMBL/GenBank/DDBJ whole genome shotgun (WGS) entry which is preliminary data.</text>
</comment>
<accession>A0A5N5W0J3</accession>
<dbReference type="EMBL" id="VOKX01000109">
    <property type="protein sequence ID" value="KAB7835157.1"/>
    <property type="molecule type" value="Genomic_DNA"/>
</dbReference>
<organism evidence="1 2">
    <name type="scientific">Streptomyces mobaraensis</name>
    <name type="common">Streptoverticillium mobaraense</name>
    <dbReference type="NCBI Taxonomy" id="35621"/>
    <lineage>
        <taxon>Bacteria</taxon>
        <taxon>Bacillati</taxon>
        <taxon>Actinomycetota</taxon>
        <taxon>Actinomycetes</taxon>
        <taxon>Kitasatosporales</taxon>
        <taxon>Streptomycetaceae</taxon>
        <taxon>Streptomyces</taxon>
    </lineage>
</organism>
<proteinExistence type="predicted"/>
<gene>
    <name evidence="1" type="ORF">FRZ00_27760</name>
</gene>
<keyword evidence="2" id="KW-1185">Reference proteome</keyword>
<name>A0A5N5W0J3_STRMB</name>
<dbReference type="Proteomes" id="UP000327000">
    <property type="component" value="Unassembled WGS sequence"/>
</dbReference>
<sequence length="65" mass="7598">MSADAYRPYVPQKPPVQCVKCRGIHVILNKARHPQTLQYQWRFTCLDCRVAWPQDQHGGEPDEYA</sequence>
<reference evidence="1 2" key="1">
    <citation type="journal article" date="2019" name="Microb. Cell Fact.">
        <title>Exploring novel herbicidin analogues by transcriptional regulator overexpression and MS/MS molecular networking.</title>
        <authorList>
            <person name="Shi Y."/>
            <person name="Gu R."/>
            <person name="Li Y."/>
            <person name="Wang X."/>
            <person name="Ren W."/>
            <person name="Li X."/>
            <person name="Wang L."/>
            <person name="Xie Y."/>
            <person name="Hong B."/>
        </authorList>
    </citation>
    <scope>NUCLEOTIDE SEQUENCE [LARGE SCALE GENOMIC DNA]</scope>
    <source>
        <strain evidence="1 2">US-43</strain>
    </source>
</reference>
<protein>
    <submittedName>
        <fullName evidence="1">Uncharacterized protein</fullName>
    </submittedName>
</protein>
<evidence type="ECO:0000313" key="2">
    <source>
        <dbReference type="Proteomes" id="UP000327000"/>
    </source>
</evidence>
<dbReference type="AlphaFoldDB" id="A0A5N5W0J3"/>
<evidence type="ECO:0000313" key="1">
    <source>
        <dbReference type="EMBL" id="KAB7835157.1"/>
    </source>
</evidence>